<accession>A0A379JLD7</accession>
<evidence type="ECO:0000256" key="1">
    <source>
        <dbReference type="SAM" id="Phobius"/>
    </source>
</evidence>
<evidence type="ECO:0000313" key="3">
    <source>
        <dbReference type="Proteomes" id="UP000255467"/>
    </source>
</evidence>
<proteinExistence type="predicted"/>
<dbReference type="STRING" id="1406858.GCA_000710895_04136"/>
<dbReference type="RefSeq" id="WP_039818609.1">
    <property type="nucleotide sequence ID" value="NZ_JADLRM010000006.1"/>
</dbReference>
<reference evidence="2 3" key="1">
    <citation type="submission" date="2018-06" db="EMBL/GenBank/DDBJ databases">
        <authorList>
            <consortium name="Pathogen Informatics"/>
            <person name="Doyle S."/>
        </authorList>
    </citation>
    <scope>NUCLEOTIDE SEQUENCE [LARGE SCALE GENOMIC DNA]</scope>
    <source>
        <strain evidence="2 3">NCTC1934</strain>
    </source>
</reference>
<gene>
    <name evidence="2" type="ORF">NCTC1934_06780</name>
</gene>
<name>A0A379JLD7_9NOCA</name>
<sequence>MYWYDHGPSGWGYVGMGIGMLLFWGLVIATFALIVRMTARPDREWKPPVTQTPAEQLLAERFARGDIDEQEYISRLTALRTHTATRA</sequence>
<dbReference type="AlphaFoldDB" id="A0A379JLD7"/>
<keyword evidence="1" id="KW-0472">Membrane</keyword>
<keyword evidence="1" id="KW-1133">Transmembrane helix</keyword>
<protein>
    <submittedName>
        <fullName evidence="2">Predicted membrane protein (DUF2078)</fullName>
    </submittedName>
</protein>
<dbReference type="EMBL" id="UGRY01000007">
    <property type="protein sequence ID" value="SUD49427.1"/>
    <property type="molecule type" value="Genomic_DNA"/>
</dbReference>
<dbReference type="OrthoDB" id="3748887at2"/>
<dbReference type="Proteomes" id="UP000255467">
    <property type="component" value="Unassembled WGS sequence"/>
</dbReference>
<keyword evidence="3" id="KW-1185">Reference proteome</keyword>
<evidence type="ECO:0000313" key="2">
    <source>
        <dbReference type="EMBL" id="SUD49427.1"/>
    </source>
</evidence>
<keyword evidence="1" id="KW-0812">Transmembrane</keyword>
<organism evidence="2 3">
    <name type="scientific">Nocardia otitidiscaviarum</name>
    <dbReference type="NCBI Taxonomy" id="1823"/>
    <lineage>
        <taxon>Bacteria</taxon>
        <taxon>Bacillati</taxon>
        <taxon>Actinomycetota</taxon>
        <taxon>Actinomycetes</taxon>
        <taxon>Mycobacteriales</taxon>
        <taxon>Nocardiaceae</taxon>
        <taxon>Nocardia</taxon>
    </lineage>
</organism>
<feature type="transmembrane region" description="Helical" evidence="1">
    <location>
        <begin position="12"/>
        <end position="35"/>
    </location>
</feature>